<dbReference type="EMBL" id="KN822133">
    <property type="protein sequence ID" value="KIM55513.1"/>
    <property type="molecule type" value="Genomic_DNA"/>
</dbReference>
<proteinExistence type="predicted"/>
<feature type="region of interest" description="Disordered" evidence="1">
    <location>
        <begin position="21"/>
        <end position="44"/>
    </location>
</feature>
<keyword evidence="3" id="KW-1185">Reference proteome</keyword>
<dbReference type="HOGENOM" id="CLU_2747141_0_0_1"/>
<evidence type="ECO:0000256" key="1">
    <source>
        <dbReference type="SAM" id="MobiDB-lite"/>
    </source>
</evidence>
<evidence type="ECO:0000313" key="3">
    <source>
        <dbReference type="Proteomes" id="UP000053989"/>
    </source>
</evidence>
<sequence>PWWEKPKLGKLEPPILKLVVENGERNGTDGNEEENGKESDEGLESNSIRKLGRCWHDQIDLTNKCQHAIKG</sequence>
<dbReference type="InParanoid" id="A0A0C2Z114"/>
<name>A0A0C2Z114_9AGAM</name>
<organism evidence="2 3">
    <name type="scientific">Scleroderma citrinum Foug A</name>
    <dbReference type="NCBI Taxonomy" id="1036808"/>
    <lineage>
        <taxon>Eukaryota</taxon>
        <taxon>Fungi</taxon>
        <taxon>Dikarya</taxon>
        <taxon>Basidiomycota</taxon>
        <taxon>Agaricomycotina</taxon>
        <taxon>Agaricomycetes</taxon>
        <taxon>Agaricomycetidae</taxon>
        <taxon>Boletales</taxon>
        <taxon>Sclerodermatineae</taxon>
        <taxon>Sclerodermataceae</taxon>
        <taxon>Scleroderma</taxon>
    </lineage>
</organism>
<protein>
    <submittedName>
        <fullName evidence="2">Uncharacterized protein</fullName>
    </submittedName>
</protein>
<dbReference type="Proteomes" id="UP000053989">
    <property type="component" value="Unassembled WGS sequence"/>
</dbReference>
<reference evidence="2 3" key="1">
    <citation type="submission" date="2014-04" db="EMBL/GenBank/DDBJ databases">
        <authorList>
            <consortium name="DOE Joint Genome Institute"/>
            <person name="Kuo A."/>
            <person name="Kohler A."/>
            <person name="Nagy L.G."/>
            <person name="Floudas D."/>
            <person name="Copeland A."/>
            <person name="Barry K.W."/>
            <person name="Cichocki N."/>
            <person name="Veneault-Fourrey C."/>
            <person name="LaButti K."/>
            <person name="Lindquist E.A."/>
            <person name="Lipzen A."/>
            <person name="Lundell T."/>
            <person name="Morin E."/>
            <person name="Murat C."/>
            <person name="Sun H."/>
            <person name="Tunlid A."/>
            <person name="Henrissat B."/>
            <person name="Grigoriev I.V."/>
            <person name="Hibbett D.S."/>
            <person name="Martin F."/>
            <person name="Nordberg H.P."/>
            <person name="Cantor M.N."/>
            <person name="Hua S.X."/>
        </authorList>
    </citation>
    <scope>NUCLEOTIDE SEQUENCE [LARGE SCALE GENOMIC DNA]</scope>
    <source>
        <strain evidence="2 3">Foug A</strain>
    </source>
</reference>
<feature type="non-terminal residue" evidence="2">
    <location>
        <position position="1"/>
    </location>
</feature>
<reference evidence="3" key="2">
    <citation type="submission" date="2015-01" db="EMBL/GenBank/DDBJ databases">
        <title>Evolutionary Origins and Diversification of the Mycorrhizal Mutualists.</title>
        <authorList>
            <consortium name="DOE Joint Genome Institute"/>
            <consortium name="Mycorrhizal Genomics Consortium"/>
            <person name="Kohler A."/>
            <person name="Kuo A."/>
            <person name="Nagy L.G."/>
            <person name="Floudas D."/>
            <person name="Copeland A."/>
            <person name="Barry K.W."/>
            <person name="Cichocki N."/>
            <person name="Veneault-Fourrey C."/>
            <person name="LaButti K."/>
            <person name="Lindquist E.A."/>
            <person name="Lipzen A."/>
            <person name="Lundell T."/>
            <person name="Morin E."/>
            <person name="Murat C."/>
            <person name="Riley R."/>
            <person name="Ohm R."/>
            <person name="Sun H."/>
            <person name="Tunlid A."/>
            <person name="Henrissat B."/>
            <person name="Grigoriev I.V."/>
            <person name="Hibbett D.S."/>
            <person name="Martin F."/>
        </authorList>
    </citation>
    <scope>NUCLEOTIDE SEQUENCE [LARGE SCALE GENOMIC DNA]</scope>
    <source>
        <strain evidence="3">Foug A</strain>
    </source>
</reference>
<gene>
    <name evidence="2" type="ORF">SCLCIDRAFT_134548</name>
</gene>
<accession>A0A0C2Z114</accession>
<evidence type="ECO:0000313" key="2">
    <source>
        <dbReference type="EMBL" id="KIM55513.1"/>
    </source>
</evidence>
<dbReference type="AlphaFoldDB" id="A0A0C2Z114"/>